<feature type="domain" description="Carrier" evidence="4">
    <location>
        <begin position="1628"/>
        <end position="1704"/>
    </location>
</feature>
<dbReference type="Gene3D" id="1.10.1200.10">
    <property type="entry name" value="ACP-like"/>
    <property type="match status" value="2"/>
</dbReference>
<dbReference type="InterPro" id="IPR009081">
    <property type="entry name" value="PP-bd_ACP"/>
</dbReference>
<dbReference type="InterPro" id="IPR023213">
    <property type="entry name" value="CAT-like_dom_sf"/>
</dbReference>
<dbReference type="InterPro" id="IPR020806">
    <property type="entry name" value="PKS_PP-bd"/>
</dbReference>
<dbReference type="Gene3D" id="2.30.38.10">
    <property type="entry name" value="Luciferase, Domain 3"/>
    <property type="match status" value="1"/>
</dbReference>
<evidence type="ECO:0000259" key="4">
    <source>
        <dbReference type="PROSITE" id="PS50075"/>
    </source>
</evidence>
<dbReference type="PROSITE" id="PS00455">
    <property type="entry name" value="AMP_BINDING"/>
    <property type="match status" value="2"/>
</dbReference>
<gene>
    <name evidence="5" type="ORF">QQZ08_007591</name>
</gene>
<dbReference type="Pfam" id="PF00550">
    <property type="entry name" value="PP-binding"/>
    <property type="match status" value="2"/>
</dbReference>
<dbReference type="PROSITE" id="PS50075">
    <property type="entry name" value="CARRIER"/>
    <property type="match status" value="2"/>
</dbReference>
<dbReference type="CDD" id="cd05918">
    <property type="entry name" value="A_NRPS_SidN3_like"/>
    <property type="match status" value="2"/>
</dbReference>
<dbReference type="EMBL" id="JAZAVK010000074">
    <property type="protein sequence ID" value="KAK7425877.1"/>
    <property type="molecule type" value="Genomic_DNA"/>
</dbReference>
<dbReference type="Gene3D" id="3.30.559.30">
    <property type="entry name" value="Nonribosomal peptide synthetase, condensation domain"/>
    <property type="match status" value="3"/>
</dbReference>
<evidence type="ECO:0000313" key="5">
    <source>
        <dbReference type="EMBL" id="KAK7425877.1"/>
    </source>
</evidence>
<accession>A0ABR1HXC5</accession>
<dbReference type="PANTHER" id="PTHR45527:SF1">
    <property type="entry name" value="FATTY ACID SYNTHASE"/>
    <property type="match status" value="1"/>
</dbReference>
<dbReference type="InterPro" id="IPR000873">
    <property type="entry name" value="AMP-dep_synth/lig_dom"/>
</dbReference>
<sequence>MDIKSLSDSNLGAISTWNARAEHRTPQQCIHTVVQERCHQTPHAAAVHSWDGSLTYTELNSLEERLQAHLQRLGIGAESVVPVYMERSMWVAVSLLGVLRAGGAFLLLDTSYPFGRVADMCREVNARIILTSRALIDRARDLSEVVLVPSELDAETEAPPFEAKVGPKNAAYLAFTSGSTGVPKGIVIEHRCFFAGALAHAKALAMDQGSRVLHFASYGFDVSILDLLAPLALGGCVCIPSERQRLDNLSQAVSNLGVTWAFLTPSVARRIDPDTVPQLRTLILGGEPMLPADMETWSHKVRLGVGYGPAECAVLCTAQPEVRASSVTNIGRPYGGSAWIVSPTDHERLQPIGAVGELVISGPAVGRGYLSKNIGKDSAFLQRRPLWATSFKLPPNERFYKTGDLVRYEGDNGTLCYLGRKDRQVKIHGQRVELQEVEHKAQQVHAGVTTAAEILNHPETQECVLALFVRMEGDLLDTTGNGFSHSPLASLQAQLRERLPRFMVPSVYIPLRDIPLATTGKLDRKALRRIGDRFLHSQSQKRACYGVEEDEHVDDEDDADEAIQDVLRRVYARVFGLRQAQIGANDEFLALGGSSMTAIDLVAKARESGLSVSVADVLTLQTCAKLAAVVVRACEPARDATGFELVSNADEWVRVASTQSRIHADSIEDMYPCSPLQAGLMSLSSRRSGSMVAAYAFHLPPSIDLCRFQRAWDAVVANTPILRTCIIQLDSNELVQAVVGRNDVPPWEVGSCLEEVVGRLEAKDMVPGLPLAHFGLVSSENGISSFVLTLHHAVMDGWSYHQFWDDLQTAYCQQPLSRRPSFSRYIRYISQQESALSMRFWTREFRGLRAVTFPAPPTEWEAPTRPSVHRLEKAVTVPASDGNKPWASIIRLAWALVVANITHTNDVVFGTTVSGRSAPIPGIDRIAGPTIATYPLRVQLEPSTSVRDALRQMRERDAARIEFEHTGLQAIRKFSHETEMAVGFQTLLTIQPQKYCREPPILVDLPQNHHQQIKFSTHILSIIAQMTADSITLEAVFDESVIPSDKIQAIFDRFAHVIRGVADQPDLALGSINMMTKDDQRRLQAWNKPRIESKPECMHHLIVAAGRRSSEAEAVCAWDGTLSYDRLLRLSHSVAGYLQSLNVTPETVIAVHMERCRWVPVATLGVLLAGAAFLLLDPKLPAQRLRDICRDANVGIALTTDTLLSRSKDVLPAEVLAVSIEKAAANDSPWTLVSVSPSNLMYVMFTSGTTGGPKGVLIEHGMCRSTFSAYKSGLPITSSVRMLFLAPMSFDIAVLQLLFPLAAGGCVCIPSEDDCLSDLAGVMTRQRANWLATTPSVARILKPTDVPDLKTLELGGEPMLPSDVATWADDVDLWTSYGPAECAIMVTSGLVSRQSSRSVGYIGHVLNGCCWIVNADDHHQLQPNGTVGELLVSGLAVARGYLNKPGQTNQSFIGPPRWTCDFPFAQQSRFYKTGDLVYYDTDGSLQYVGRKDHQIKHHGQRIELAEIEHCARKHNYKLGVVADLIVFADPHGARLVLFVCDTTATQDGRGAHSRPLIAGSGCPPRQELRRHLEQNLPGFMVPSMLISVEYLPMSQNGKLDRRRLRAVASRLDYATLQRLVASPAKKRAPSTEQESIVLGIFARVLGLDEAALGVDDSFFALGGDSITAMRLLSLCREANIALKMAELLTHKSVAGVCQHARAVTSHSTKVMPEVPGRPFPLSPIQHMFLDHTPSIDMRFNQSFFVKVNSVWPEADWHLAVRYIMERHSMLRSRLVRADNGEPGQVVLPSGAGSFRLLFHSVSTRGEAETIAEQAHASVSIVNGPPLSLDIVRVRGEGQYALFVAHHMVVDLVSWRIILDDIERLLSSTISPRKHPLPFQYWVQRQIEYSQDVERPLQLLPADVRPANYGYWDITPQQNTFGNASRIGFVLDQATSSTLLDQANGVLDTKPQEIFQAALLYAWANVFPDRETPTLFTEGHGRQPWEENMDLSNTVGWFSIAWPCTIEDKPAATFSEVLFQVKAAGRAIPNNGHPYFSTRYLNPTCRQDLRHHSCMEVLFNYKGQYQQLNRQGAAFSQPAWVPDAGMDISPDMPRFAVFDVEVDVIDKCLHVTIWVCDSSSRKGDIARWAVQYEKALHLASQELPVQSTLLPLIDIQLFGISLSKAQALSSGITKRLGLTSTTLLEDIYPACTSHAGLLYGLTGRAGNHSVCDIQEIITSGPINPGLVTTAWCWVVERYPILRTVLLDNLCAGVGPLHVVLKRPQPKMTVLPLSADPMQTLKELPRTAAWEDTPANSFAICQGLDGQVMIRLESSNTMIDGTSISLILQDFCGAIDGQMSPVKPPLYRTYVEHVSRIPMVSVDMYWKKVLTGARSCLFPPHTEAPSSPEMRTTHRNINNPELIHDFWRFHGLTLTNLLQLVWAMVLRQYTGGSDILFGTLVAGRDYDIPDIWQIVGPCINILPCRIQMEDDLVLLDVLKRNQVNMQKRVDHQNCSLPHVMGMSKLYQEVPFNTCLTVQPSLSGMSGSTQDEATTLRLVEHHDPTEVRIIRVLQKE</sequence>
<organism evidence="5 6">
    <name type="scientific">Neonectria magnoliae</name>
    <dbReference type="NCBI Taxonomy" id="2732573"/>
    <lineage>
        <taxon>Eukaryota</taxon>
        <taxon>Fungi</taxon>
        <taxon>Dikarya</taxon>
        <taxon>Ascomycota</taxon>
        <taxon>Pezizomycotina</taxon>
        <taxon>Sordariomycetes</taxon>
        <taxon>Hypocreomycetidae</taxon>
        <taxon>Hypocreales</taxon>
        <taxon>Nectriaceae</taxon>
        <taxon>Neonectria</taxon>
    </lineage>
</organism>
<proteinExistence type="predicted"/>
<evidence type="ECO:0000313" key="6">
    <source>
        <dbReference type="Proteomes" id="UP001498421"/>
    </source>
</evidence>
<feature type="domain" description="Carrier" evidence="4">
    <location>
        <begin position="558"/>
        <end position="634"/>
    </location>
</feature>
<dbReference type="InterPro" id="IPR010071">
    <property type="entry name" value="AA_adenyl_dom"/>
</dbReference>
<name>A0ABR1HXC5_9HYPO</name>
<keyword evidence="1" id="KW-0596">Phosphopantetheine</keyword>
<dbReference type="SUPFAM" id="SSF56801">
    <property type="entry name" value="Acetyl-CoA synthetase-like"/>
    <property type="match status" value="2"/>
</dbReference>
<dbReference type="InterPro" id="IPR020845">
    <property type="entry name" value="AMP-binding_CS"/>
</dbReference>
<keyword evidence="3" id="KW-0436">Ligase</keyword>
<evidence type="ECO:0000256" key="1">
    <source>
        <dbReference type="ARBA" id="ARBA00022450"/>
    </source>
</evidence>
<dbReference type="Pfam" id="PF00501">
    <property type="entry name" value="AMP-binding"/>
    <property type="match status" value="2"/>
</dbReference>
<dbReference type="CDD" id="cd19545">
    <property type="entry name" value="FUM14_C_NRPS-like"/>
    <property type="match status" value="1"/>
</dbReference>
<dbReference type="SUPFAM" id="SSF47336">
    <property type="entry name" value="ACP-like"/>
    <property type="match status" value="2"/>
</dbReference>
<protein>
    <recommendedName>
        <fullName evidence="4">Carrier domain-containing protein</fullName>
    </recommendedName>
</protein>
<dbReference type="Pfam" id="PF00668">
    <property type="entry name" value="Condensation"/>
    <property type="match status" value="3"/>
</dbReference>
<dbReference type="Gene3D" id="3.30.559.10">
    <property type="entry name" value="Chloramphenicol acetyltransferase-like domain"/>
    <property type="match status" value="3"/>
</dbReference>
<dbReference type="InterPro" id="IPR042099">
    <property type="entry name" value="ANL_N_sf"/>
</dbReference>
<evidence type="ECO:0000256" key="3">
    <source>
        <dbReference type="ARBA" id="ARBA00022598"/>
    </source>
</evidence>
<dbReference type="SMART" id="SM00823">
    <property type="entry name" value="PKS_PP"/>
    <property type="match status" value="2"/>
</dbReference>
<dbReference type="PROSITE" id="PS00012">
    <property type="entry name" value="PHOSPHOPANTETHEINE"/>
    <property type="match status" value="1"/>
</dbReference>
<dbReference type="InterPro" id="IPR045851">
    <property type="entry name" value="AMP-bd_C_sf"/>
</dbReference>
<dbReference type="Gene3D" id="3.40.50.980">
    <property type="match status" value="2"/>
</dbReference>
<reference evidence="5 6" key="1">
    <citation type="journal article" date="2025" name="Microbiol. Resour. Announc.">
        <title>Draft genome sequences for Neonectria magnoliae and Neonectria punicea, canker pathogens of Liriodendron tulipifera and Acer saccharum in West Virginia.</title>
        <authorList>
            <person name="Petronek H.M."/>
            <person name="Kasson M.T."/>
            <person name="Metheny A.M."/>
            <person name="Stauder C.M."/>
            <person name="Lovett B."/>
            <person name="Lynch S.C."/>
            <person name="Garnas J.R."/>
            <person name="Kasson L.R."/>
            <person name="Stajich J.E."/>
        </authorList>
    </citation>
    <scope>NUCLEOTIDE SEQUENCE [LARGE SCALE GENOMIC DNA]</scope>
    <source>
        <strain evidence="5 6">NRRL 64651</strain>
    </source>
</reference>
<comment type="caution">
    <text evidence="5">The sequence shown here is derived from an EMBL/GenBank/DDBJ whole genome shotgun (WGS) entry which is preliminary data.</text>
</comment>
<keyword evidence="2" id="KW-0597">Phosphoprotein</keyword>
<dbReference type="PANTHER" id="PTHR45527">
    <property type="entry name" value="NONRIBOSOMAL PEPTIDE SYNTHETASE"/>
    <property type="match status" value="1"/>
</dbReference>
<dbReference type="Proteomes" id="UP001498421">
    <property type="component" value="Unassembled WGS sequence"/>
</dbReference>
<dbReference type="NCBIfam" id="TIGR01733">
    <property type="entry name" value="AA-adenyl-dom"/>
    <property type="match status" value="2"/>
</dbReference>
<dbReference type="Gene3D" id="3.40.50.12780">
    <property type="entry name" value="N-terminal domain of ligase-like"/>
    <property type="match status" value="1"/>
</dbReference>
<dbReference type="InterPro" id="IPR006162">
    <property type="entry name" value="Ppantetheine_attach_site"/>
</dbReference>
<dbReference type="InterPro" id="IPR036736">
    <property type="entry name" value="ACP-like_sf"/>
</dbReference>
<dbReference type="Gene3D" id="3.30.300.30">
    <property type="match status" value="2"/>
</dbReference>
<dbReference type="SUPFAM" id="SSF52777">
    <property type="entry name" value="CoA-dependent acyltransferases"/>
    <property type="match status" value="6"/>
</dbReference>
<dbReference type="InterPro" id="IPR001242">
    <property type="entry name" value="Condensation_dom"/>
</dbReference>
<evidence type="ECO:0000256" key="2">
    <source>
        <dbReference type="ARBA" id="ARBA00022553"/>
    </source>
</evidence>
<keyword evidence="6" id="KW-1185">Reference proteome</keyword>